<gene>
    <name evidence="5" type="ORF">THASP1DRAFT_35493</name>
</gene>
<dbReference type="PROSITE" id="PS01106">
    <property type="entry name" value="RIBOSOMAL_L18E"/>
    <property type="match status" value="1"/>
</dbReference>
<dbReference type="GO" id="GO:0022625">
    <property type="term" value="C:cytosolic large ribosomal subunit"/>
    <property type="evidence" value="ECO:0007669"/>
    <property type="project" value="TreeGrafter"/>
</dbReference>
<dbReference type="PANTHER" id="PTHR10934:SF2">
    <property type="entry name" value="LARGE RIBOSOMAL SUBUNIT PROTEIN EL18"/>
    <property type="match status" value="1"/>
</dbReference>
<dbReference type="SUPFAM" id="SSF52080">
    <property type="entry name" value="Ribosomal proteins L15p and L18e"/>
    <property type="match status" value="1"/>
</dbReference>
<dbReference type="GO" id="GO:0003723">
    <property type="term" value="F:RNA binding"/>
    <property type="evidence" value="ECO:0007669"/>
    <property type="project" value="TreeGrafter"/>
</dbReference>
<organism evidence="5 6">
    <name type="scientific">Thamnocephalis sphaerospora</name>
    <dbReference type="NCBI Taxonomy" id="78915"/>
    <lineage>
        <taxon>Eukaryota</taxon>
        <taxon>Fungi</taxon>
        <taxon>Fungi incertae sedis</taxon>
        <taxon>Zoopagomycota</taxon>
        <taxon>Zoopagomycotina</taxon>
        <taxon>Zoopagomycetes</taxon>
        <taxon>Zoopagales</taxon>
        <taxon>Sigmoideomycetaceae</taxon>
        <taxon>Thamnocephalis</taxon>
    </lineage>
</organism>
<keyword evidence="3" id="KW-0687">Ribonucleoprotein</keyword>
<dbReference type="GO" id="GO:0003735">
    <property type="term" value="F:structural constituent of ribosome"/>
    <property type="evidence" value="ECO:0007669"/>
    <property type="project" value="InterPro"/>
</dbReference>
<dbReference type="EMBL" id="KZ993672">
    <property type="protein sequence ID" value="RKP04509.1"/>
    <property type="molecule type" value="Genomic_DNA"/>
</dbReference>
<sequence>MSVHGGCYDPLCCALAFMPYAYEADSRHAVATMAANSGIDLKKQHQKKGSRSAPKSENVYLLLLVKLYRFLARRTNSSFNRVVLKRLFMSRVHRPPMSLSRVARHLTGDKADKIAVLVGTVTDDERFLEVPKMSVCALRFTRSARARIIKAGGEVITFDQLALRAPTGANTVLLRGRKNAREAVRHFGAAGVPGSNAKPYIRSKGRKFERARGRRSCRFVRWP</sequence>
<keyword evidence="6" id="KW-1185">Reference proteome</keyword>
<dbReference type="Pfam" id="PF17135">
    <property type="entry name" value="Ribosomal_L18"/>
    <property type="match status" value="1"/>
</dbReference>
<comment type="similarity">
    <text evidence="1">Belongs to the eukaryotic ribosomal protein eL18 family.</text>
</comment>
<feature type="domain" description="Large ribosomal subunit protein uL15/eL18" evidence="4">
    <location>
        <begin position="38"/>
        <end position="219"/>
    </location>
</feature>
<evidence type="ECO:0000313" key="6">
    <source>
        <dbReference type="Proteomes" id="UP000271241"/>
    </source>
</evidence>
<dbReference type="InterPro" id="IPR000039">
    <property type="entry name" value="Ribosomal_eL18"/>
</dbReference>
<reference evidence="6" key="1">
    <citation type="journal article" date="2018" name="Nat. Microbiol.">
        <title>Leveraging single-cell genomics to expand the fungal tree of life.</title>
        <authorList>
            <person name="Ahrendt S.R."/>
            <person name="Quandt C.A."/>
            <person name="Ciobanu D."/>
            <person name="Clum A."/>
            <person name="Salamov A."/>
            <person name="Andreopoulos B."/>
            <person name="Cheng J.F."/>
            <person name="Woyke T."/>
            <person name="Pelin A."/>
            <person name="Henrissat B."/>
            <person name="Reynolds N.K."/>
            <person name="Benny G.L."/>
            <person name="Smith M.E."/>
            <person name="James T.Y."/>
            <person name="Grigoriev I.V."/>
        </authorList>
    </citation>
    <scope>NUCLEOTIDE SEQUENCE [LARGE SCALE GENOMIC DNA]</scope>
    <source>
        <strain evidence="6">RSA 1356</strain>
    </source>
</reference>
<protein>
    <submittedName>
        <fullName evidence="5">60s ribosomal protein</fullName>
    </submittedName>
</protein>
<dbReference type="Proteomes" id="UP000271241">
    <property type="component" value="Unassembled WGS sequence"/>
</dbReference>
<dbReference type="PANTHER" id="PTHR10934">
    <property type="entry name" value="60S RIBOSOMAL PROTEIN L18"/>
    <property type="match status" value="1"/>
</dbReference>
<dbReference type="FunFam" id="3.100.10.10:FF:000001">
    <property type="entry name" value="60S ribosomal protein L18"/>
    <property type="match status" value="1"/>
</dbReference>
<dbReference type="STRING" id="78915.A0A4V1IVL8"/>
<dbReference type="InterPro" id="IPR021131">
    <property type="entry name" value="Ribosomal_uL15/eL18"/>
</dbReference>
<dbReference type="AlphaFoldDB" id="A0A4V1IVL8"/>
<evidence type="ECO:0000256" key="2">
    <source>
        <dbReference type="ARBA" id="ARBA00022980"/>
    </source>
</evidence>
<dbReference type="InterPro" id="IPR036227">
    <property type="entry name" value="Ribosomal_uL15/eL18_sf"/>
</dbReference>
<name>A0A4V1IVL8_9FUNG</name>
<evidence type="ECO:0000256" key="3">
    <source>
        <dbReference type="ARBA" id="ARBA00023274"/>
    </source>
</evidence>
<dbReference type="OrthoDB" id="6353017at2759"/>
<dbReference type="Gene3D" id="3.100.10.10">
    <property type="match status" value="1"/>
</dbReference>
<evidence type="ECO:0000259" key="4">
    <source>
        <dbReference type="Pfam" id="PF17135"/>
    </source>
</evidence>
<keyword evidence="2 5" id="KW-0689">Ribosomal protein</keyword>
<evidence type="ECO:0000313" key="5">
    <source>
        <dbReference type="EMBL" id="RKP04509.1"/>
    </source>
</evidence>
<accession>A0A4V1IVL8</accession>
<dbReference type="InterPro" id="IPR021132">
    <property type="entry name" value="Ribosomal_eL18/eL18-A/B/_CS"/>
</dbReference>
<proteinExistence type="inferred from homology"/>
<dbReference type="GO" id="GO:0006412">
    <property type="term" value="P:translation"/>
    <property type="evidence" value="ECO:0007669"/>
    <property type="project" value="InterPro"/>
</dbReference>
<evidence type="ECO:0000256" key="1">
    <source>
        <dbReference type="ARBA" id="ARBA00006815"/>
    </source>
</evidence>